<evidence type="ECO:0000313" key="11">
    <source>
        <dbReference type="Ensembl" id="ENSAPEP00000033709.1"/>
    </source>
</evidence>
<keyword evidence="2 9" id="KW-0812">Transmembrane</keyword>
<reference evidence="11 12" key="1">
    <citation type="submission" date="2018-03" db="EMBL/GenBank/DDBJ databases">
        <title>Finding Nemo's genes: A chromosome-scale reference assembly of the genome of the orange clownfish Amphiprion percula.</title>
        <authorList>
            <person name="Lehmann R."/>
        </authorList>
    </citation>
    <scope>NUCLEOTIDE SEQUENCE</scope>
</reference>
<dbReference type="InterPro" id="IPR050650">
    <property type="entry name" value="Type-II_Cytokine-TF_Rcpt"/>
</dbReference>
<dbReference type="InterPro" id="IPR001187">
    <property type="entry name" value="Tissue_factor"/>
</dbReference>
<dbReference type="InterPro" id="IPR013783">
    <property type="entry name" value="Ig-like_fold"/>
</dbReference>
<evidence type="ECO:0000256" key="9">
    <source>
        <dbReference type="SAM" id="Phobius"/>
    </source>
</evidence>
<keyword evidence="4 9" id="KW-1133">Transmembrane helix</keyword>
<reference evidence="11" key="3">
    <citation type="submission" date="2025-09" db="UniProtKB">
        <authorList>
            <consortium name="Ensembl"/>
        </authorList>
    </citation>
    <scope>IDENTIFICATION</scope>
</reference>
<dbReference type="Proteomes" id="UP000265080">
    <property type="component" value="Chromosome 10"/>
</dbReference>
<keyword evidence="3" id="KW-0732">Signal</keyword>
<keyword evidence="12" id="KW-1185">Reference proteome</keyword>
<protein>
    <recommendedName>
        <fullName evidence="10">Interferon/interleukin receptor domain-containing protein</fullName>
    </recommendedName>
</protein>
<evidence type="ECO:0000256" key="1">
    <source>
        <dbReference type="ARBA" id="ARBA00004479"/>
    </source>
</evidence>
<dbReference type="GO" id="GO:0004896">
    <property type="term" value="F:cytokine receptor activity"/>
    <property type="evidence" value="ECO:0007669"/>
    <property type="project" value="TreeGrafter"/>
</dbReference>
<evidence type="ECO:0000256" key="6">
    <source>
        <dbReference type="ARBA" id="ARBA00023157"/>
    </source>
</evidence>
<dbReference type="GO" id="GO:0007596">
    <property type="term" value="P:blood coagulation"/>
    <property type="evidence" value="ECO:0007669"/>
    <property type="project" value="InterPro"/>
</dbReference>
<dbReference type="InterPro" id="IPR036116">
    <property type="entry name" value="FN3_sf"/>
</dbReference>
<evidence type="ECO:0000256" key="3">
    <source>
        <dbReference type="ARBA" id="ARBA00022729"/>
    </source>
</evidence>
<reference evidence="11" key="2">
    <citation type="submission" date="2025-08" db="UniProtKB">
        <authorList>
            <consortium name="Ensembl"/>
        </authorList>
    </citation>
    <scope>IDENTIFICATION</scope>
</reference>
<keyword evidence="7" id="KW-0325">Glycoprotein</keyword>
<dbReference type="AlphaFoldDB" id="A0A3P8U8N6"/>
<evidence type="ECO:0000313" key="12">
    <source>
        <dbReference type="Proteomes" id="UP000265080"/>
    </source>
</evidence>
<feature type="domain" description="Interferon/interleukin receptor" evidence="10">
    <location>
        <begin position="135"/>
        <end position="226"/>
    </location>
</feature>
<dbReference type="GeneTree" id="ENSGT00390000012668"/>
<dbReference type="PRINTS" id="PR00346">
    <property type="entry name" value="TISSUEFACTOR"/>
</dbReference>
<organism evidence="11 12">
    <name type="scientific">Amphiprion percula</name>
    <name type="common">Orange clownfish</name>
    <name type="synonym">Lutjanus percula</name>
    <dbReference type="NCBI Taxonomy" id="161767"/>
    <lineage>
        <taxon>Eukaryota</taxon>
        <taxon>Metazoa</taxon>
        <taxon>Chordata</taxon>
        <taxon>Craniata</taxon>
        <taxon>Vertebrata</taxon>
        <taxon>Euteleostomi</taxon>
        <taxon>Actinopterygii</taxon>
        <taxon>Neopterygii</taxon>
        <taxon>Teleostei</taxon>
        <taxon>Neoteleostei</taxon>
        <taxon>Acanthomorphata</taxon>
        <taxon>Ovalentaria</taxon>
        <taxon>Pomacentridae</taxon>
        <taxon>Amphiprion</taxon>
    </lineage>
</organism>
<keyword evidence="8" id="KW-0449">Lipoprotein</keyword>
<evidence type="ECO:0000256" key="8">
    <source>
        <dbReference type="ARBA" id="ARBA00023288"/>
    </source>
</evidence>
<dbReference type="InterPro" id="IPR015373">
    <property type="entry name" value="Interferon/interleukin_rcp_dom"/>
</dbReference>
<dbReference type="PANTHER" id="PTHR20859:SF22">
    <property type="entry name" value="TISSUE FACTOR"/>
    <property type="match status" value="1"/>
</dbReference>
<evidence type="ECO:0000256" key="4">
    <source>
        <dbReference type="ARBA" id="ARBA00022989"/>
    </source>
</evidence>
<keyword evidence="6" id="KW-1015">Disulfide bond</keyword>
<sequence length="278" mass="32076">MESVTTLLYLGLKCSVVSFTDENFVPKAENVHWVSLDFKTILSWTTKPSDYTYSEQVYLICQDIFNRQNIQCMFYLSKYQYALLFDRMYSADIQTEPAEFDYNSNVEDLPHTYSPQFNPYRESKYHIRKLYFYILIVSIKDPVTTLHDAYGKQLSIRDILQKDLKYKISYYKSGSTGKRDIISDSSVANVSKLDSGQSYCFMVAAFIPSRPKATQLGTWSTQQCTYVQGGNILLETWVGVAFILLTVLIITITVTVLCCRCRQQRNRTFQTSQSSVPV</sequence>
<evidence type="ECO:0000256" key="2">
    <source>
        <dbReference type="ARBA" id="ARBA00022692"/>
    </source>
</evidence>
<dbReference type="GO" id="GO:0005886">
    <property type="term" value="C:plasma membrane"/>
    <property type="evidence" value="ECO:0007669"/>
    <property type="project" value="TreeGrafter"/>
</dbReference>
<evidence type="ECO:0000256" key="5">
    <source>
        <dbReference type="ARBA" id="ARBA00023136"/>
    </source>
</evidence>
<evidence type="ECO:0000259" key="10">
    <source>
        <dbReference type="Pfam" id="PF09294"/>
    </source>
</evidence>
<dbReference type="Gene3D" id="2.60.40.10">
    <property type="entry name" value="Immunoglobulins"/>
    <property type="match status" value="2"/>
</dbReference>
<dbReference type="SUPFAM" id="SSF49265">
    <property type="entry name" value="Fibronectin type III"/>
    <property type="match status" value="2"/>
</dbReference>
<dbReference type="Pfam" id="PF09294">
    <property type="entry name" value="Interfer-bind"/>
    <property type="match status" value="1"/>
</dbReference>
<evidence type="ECO:0000256" key="7">
    <source>
        <dbReference type="ARBA" id="ARBA00023180"/>
    </source>
</evidence>
<feature type="transmembrane region" description="Helical" evidence="9">
    <location>
        <begin position="237"/>
        <end position="259"/>
    </location>
</feature>
<dbReference type="Ensembl" id="ENSAPET00000034590.1">
    <property type="protein sequence ID" value="ENSAPEP00000033709.1"/>
    <property type="gene ID" value="ENSAPEG00000023942.1"/>
</dbReference>
<proteinExistence type="predicted"/>
<dbReference type="PANTHER" id="PTHR20859">
    <property type="entry name" value="INTERFERON/INTERLEUKIN RECEPTOR"/>
    <property type="match status" value="1"/>
</dbReference>
<keyword evidence="5 9" id="KW-0472">Membrane</keyword>
<name>A0A3P8U8N6_AMPPE</name>
<accession>A0A3P8U8N6</accession>
<comment type="subcellular location">
    <subcellularLocation>
        <location evidence="1">Membrane</location>
        <topology evidence="1">Single-pass type I membrane protein</topology>
    </subcellularLocation>
</comment>